<dbReference type="RefSeq" id="WP_188342077.1">
    <property type="nucleotide sequence ID" value="NZ_CP061283.1"/>
</dbReference>
<reference evidence="2 3" key="1">
    <citation type="submission" date="2020-09" db="EMBL/GenBank/DDBJ databases">
        <title>A novel species.</title>
        <authorList>
            <person name="Gao J."/>
        </authorList>
    </citation>
    <scope>NUCLEOTIDE SEQUENCE [LARGE SCALE GENOMIC DNA]</scope>
    <source>
        <strain evidence="2 3">CRXT-Y-14</strain>
        <plasmid evidence="2 3">unnamed2</plasmid>
    </source>
</reference>
<geneLocation type="plasmid" evidence="2 3">
    <name>unnamed2</name>
</geneLocation>
<evidence type="ECO:0000256" key="1">
    <source>
        <dbReference type="SAM" id="MobiDB-lite"/>
    </source>
</evidence>
<keyword evidence="3" id="KW-1185">Reference proteome</keyword>
<dbReference type="KEGG" id="sxn:IAG42_37285"/>
<proteinExistence type="predicted"/>
<keyword evidence="2" id="KW-0614">Plasmid</keyword>
<gene>
    <name evidence="2" type="ORF">IAG42_37285</name>
</gene>
<feature type="region of interest" description="Disordered" evidence="1">
    <location>
        <begin position="36"/>
        <end position="58"/>
    </location>
</feature>
<protein>
    <submittedName>
        <fullName evidence="2">Uncharacterized protein</fullName>
    </submittedName>
</protein>
<organism evidence="2 3">
    <name type="scientific">Streptomyces xanthii</name>
    <dbReference type="NCBI Taxonomy" id="2768069"/>
    <lineage>
        <taxon>Bacteria</taxon>
        <taxon>Bacillati</taxon>
        <taxon>Actinomycetota</taxon>
        <taxon>Actinomycetes</taxon>
        <taxon>Kitasatosporales</taxon>
        <taxon>Streptomycetaceae</taxon>
        <taxon>Streptomyces</taxon>
    </lineage>
</organism>
<dbReference type="Proteomes" id="UP000516428">
    <property type="component" value="Plasmid unnamed2"/>
</dbReference>
<dbReference type="EMBL" id="CP061283">
    <property type="protein sequence ID" value="QNS09422.1"/>
    <property type="molecule type" value="Genomic_DNA"/>
</dbReference>
<name>A0A7H1BL17_9ACTN</name>
<dbReference type="AlphaFoldDB" id="A0A7H1BL17"/>
<evidence type="ECO:0000313" key="2">
    <source>
        <dbReference type="EMBL" id="QNS09422.1"/>
    </source>
</evidence>
<accession>A0A7H1BL17</accession>
<evidence type="ECO:0000313" key="3">
    <source>
        <dbReference type="Proteomes" id="UP000516428"/>
    </source>
</evidence>
<sequence>MRASCTLPLTRAALDAHHLADRDQAHELGKCTQVLASQKPRRTPVRADAPRAQEIATR</sequence>